<dbReference type="NCBIfam" id="TIGR00308">
    <property type="entry name" value="TRM1"/>
    <property type="match status" value="1"/>
</dbReference>
<keyword evidence="5 10" id="KW-0819">tRNA processing</keyword>
<dbReference type="GO" id="GO:0160104">
    <property type="term" value="F:tRNA (guanine(26)-N2)-dimethyltransferase activity"/>
    <property type="evidence" value="ECO:0007669"/>
    <property type="project" value="UniProtKB-EC"/>
</dbReference>
<evidence type="ECO:0000256" key="11">
    <source>
        <dbReference type="SAM" id="MobiDB-lite"/>
    </source>
</evidence>
<evidence type="ECO:0000256" key="7">
    <source>
        <dbReference type="ARBA" id="ARBA00039099"/>
    </source>
</evidence>
<protein>
    <recommendedName>
        <fullName evidence="9">tRNA (guanine(26)-N(2))-dimethyltransferase</fullName>
        <ecNumber evidence="7">2.1.1.216</ecNumber>
    </recommendedName>
</protein>
<keyword evidence="3 10" id="KW-0808">Transferase</keyword>
<dbReference type="Gene3D" id="3.40.50.150">
    <property type="entry name" value="Vaccinia Virus protein VP39"/>
    <property type="match status" value="1"/>
</dbReference>
<dbReference type="Pfam" id="PF02005">
    <property type="entry name" value="TRM"/>
    <property type="match status" value="1"/>
</dbReference>
<name>A0A1B6CIS3_9HEMI</name>
<keyword evidence="6 10" id="KW-0694">RNA-binding</keyword>
<evidence type="ECO:0000256" key="1">
    <source>
        <dbReference type="ARBA" id="ARBA00022555"/>
    </source>
</evidence>
<dbReference type="AlphaFoldDB" id="A0A1B6CIS3"/>
<feature type="compositionally biased region" description="Low complexity" evidence="11">
    <location>
        <begin position="395"/>
        <end position="404"/>
    </location>
</feature>
<organism evidence="12">
    <name type="scientific">Clastoptera arizonana</name>
    <name type="common">Arizona spittle bug</name>
    <dbReference type="NCBI Taxonomy" id="38151"/>
    <lineage>
        <taxon>Eukaryota</taxon>
        <taxon>Metazoa</taxon>
        <taxon>Ecdysozoa</taxon>
        <taxon>Arthropoda</taxon>
        <taxon>Hexapoda</taxon>
        <taxon>Insecta</taxon>
        <taxon>Pterygota</taxon>
        <taxon>Neoptera</taxon>
        <taxon>Paraneoptera</taxon>
        <taxon>Hemiptera</taxon>
        <taxon>Auchenorrhyncha</taxon>
        <taxon>Cercopoidea</taxon>
        <taxon>Clastopteridae</taxon>
        <taxon>Clastoptera</taxon>
    </lineage>
</organism>
<sequence length="867" mass="96566">MDLDVCMNENNTNSPGISITLDKSSVSEENLCDLEIDCKDDASFNITMMDSEDKNNADDEVCINGNNSTKFNTSHEQSFVSESSNLCADKIDEDDSSSMILSVSTDKQICMNQENCITESNTTLSNVSFTQERSLVSESINLCNNKQSSKEKCENEEQNDTKTIELPINRNIDISSNKEDRPNATLPDNICSEKILEEIGEVINDVKSIEPPNLTQTSENVSENNSNTNLTNVDCITIIKSEHLSEDVFENFSVKLENFQVEEETIIDVIVANDSGELNNDLTNICNEEEVENKDDNDTIIESYSLNCELDEVKNDSDDAIFIEDCKLGSSDKNEKSFIKEGSAEILLQTKNVFYNPVQEFNRDLSIAALTVFAEEHQTDPRYKNRGVKRKNNSETESTTYNNEENNEKPLVTPGVKTENGITILEALSATGLRSIRYAKEIAGVKQVIANDISEIAVQNIKKNAEHNGVGDIIVTSKSDAALLMYQNIAKEELYDVIDLDPYGCPSRFLDAAVQAVRDGGILLVTCTDMAVLAGNSPETCHAKYGSISLRNSACHEMALRIALQCIESHANRYGRYIVPLLSFSADFYIRVIVQVYTSPVTCKKTTSKLSMVYKCVGCESLTLNPLGLATQVGNNTQMKFTLPHSPPVNICCAHCFYEHVVGGPIWSAPIHKQNFVERMLKVAETQQFGTSKRMEGMLEMIREELPDVPLYYTISGLCSKIHCTVIPLTTFRSALLNAGYRVSLSHAAPNSVKTNAPIKTLWDIIRCWVQLNPISQRRLSEGSVSAAILFQEPTLNVNFEFHPKAHSSSRIRGLLRFQQNPIKNWGPGTRSRANVGDNLDERRIAKQNKKSKKTNVEIIEVITIPN</sequence>
<dbReference type="EC" id="2.1.1.216" evidence="7"/>
<dbReference type="SUPFAM" id="SSF53335">
    <property type="entry name" value="S-adenosyl-L-methionine-dependent methyltransferases"/>
    <property type="match status" value="1"/>
</dbReference>
<feature type="region of interest" description="Disordered" evidence="11">
    <location>
        <begin position="381"/>
        <end position="414"/>
    </location>
</feature>
<dbReference type="GO" id="GO:0005634">
    <property type="term" value="C:nucleus"/>
    <property type="evidence" value="ECO:0007669"/>
    <property type="project" value="TreeGrafter"/>
</dbReference>
<dbReference type="PANTHER" id="PTHR10631:SF3">
    <property type="entry name" value="TRNA (GUANINE(26)-N(2))-DIMETHYLTRANSFERASE"/>
    <property type="match status" value="1"/>
</dbReference>
<evidence type="ECO:0000256" key="4">
    <source>
        <dbReference type="ARBA" id="ARBA00022691"/>
    </source>
</evidence>
<evidence type="ECO:0000256" key="2">
    <source>
        <dbReference type="ARBA" id="ARBA00022603"/>
    </source>
</evidence>
<dbReference type="CDD" id="cd02440">
    <property type="entry name" value="AdoMet_MTases"/>
    <property type="match status" value="1"/>
</dbReference>
<evidence type="ECO:0000256" key="5">
    <source>
        <dbReference type="ARBA" id="ARBA00022694"/>
    </source>
</evidence>
<comment type="catalytic activity">
    <reaction evidence="8">
        <text>guanosine(26) in tRNA + 2 S-adenosyl-L-methionine = N(2)-dimethylguanosine(26) in tRNA + 2 S-adenosyl-L-homocysteine + 2 H(+)</text>
        <dbReference type="Rhea" id="RHEA:43140"/>
        <dbReference type="Rhea" id="RHEA-COMP:10359"/>
        <dbReference type="Rhea" id="RHEA-COMP:10360"/>
        <dbReference type="ChEBI" id="CHEBI:15378"/>
        <dbReference type="ChEBI" id="CHEBI:57856"/>
        <dbReference type="ChEBI" id="CHEBI:59789"/>
        <dbReference type="ChEBI" id="CHEBI:74269"/>
        <dbReference type="ChEBI" id="CHEBI:74513"/>
        <dbReference type="EC" id="2.1.1.216"/>
    </reaction>
</comment>
<dbReference type="FunFam" id="3.30.56.70:FF:000001">
    <property type="entry name" value="tRNA (guanine(26)-N(2))-dimethyltransferase"/>
    <property type="match status" value="1"/>
</dbReference>
<accession>A0A1B6CIS3</accession>
<dbReference type="InterPro" id="IPR029063">
    <property type="entry name" value="SAM-dependent_MTases_sf"/>
</dbReference>
<gene>
    <name evidence="12" type="ORF">g.33896</name>
</gene>
<reference evidence="12" key="1">
    <citation type="submission" date="2015-12" db="EMBL/GenBank/DDBJ databases">
        <title>De novo transcriptome assembly of four potential Pierce s Disease insect vectors from Arizona vineyards.</title>
        <authorList>
            <person name="Tassone E.E."/>
        </authorList>
    </citation>
    <scope>NUCLEOTIDE SEQUENCE</scope>
</reference>
<evidence type="ECO:0000256" key="3">
    <source>
        <dbReference type="ARBA" id="ARBA00022679"/>
    </source>
</evidence>
<dbReference type="InterPro" id="IPR042296">
    <property type="entry name" value="tRNA_met_Trm1_C"/>
</dbReference>
<evidence type="ECO:0000313" key="12">
    <source>
        <dbReference type="EMBL" id="JAS13364.1"/>
    </source>
</evidence>
<evidence type="ECO:0000256" key="9">
    <source>
        <dbReference type="ARBA" id="ARBA00074266"/>
    </source>
</evidence>
<keyword evidence="4 10" id="KW-0949">S-adenosyl-L-methionine</keyword>
<dbReference type="GO" id="GO:0002940">
    <property type="term" value="P:tRNA N2-guanine methylation"/>
    <property type="evidence" value="ECO:0007669"/>
    <property type="project" value="TreeGrafter"/>
</dbReference>
<comment type="similarity">
    <text evidence="10">Belongs to the class I-like SAM-binding methyltransferase superfamily. Trm1 family.</text>
</comment>
<evidence type="ECO:0000256" key="8">
    <source>
        <dbReference type="ARBA" id="ARBA00051897"/>
    </source>
</evidence>
<dbReference type="Gene3D" id="3.30.56.70">
    <property type="entry name" value="N2,N2-dimethylguanosine tRNA methyltransferase, C-terminal domain"/>
    <property type="match status" value="1"/>
</dbReference>
<evidence type="ECO:0000256" key="6">
    <source>
        <dbReference type="ARBA" id="ARBA00022884"/>
    </source>
</evidence>
<dbReference type="PANTHER" id="PTHR10631">
    <property type="entry name" value="N 2 ,N 2 -DIMETHYLGUANOSINE TRNA METHYLTRANSFERASE"/>
    <property type="match status" value="1"/>
</dbReference>
<keyword evidence="2 10" id="KW-0489">Methyltransferase</keyword>
<dbReference type="EMBL" id="GEDC01023934">
    <property type="protein sequence ID" value="JAS13364.1"/>
    <property type="molecule type" value="Transcribed_RNA"/>
</dbReference>
<dbReference type="InterPro" id="IPR002905">
    <property type="entry name" value="Trm1"/>
</dbReference>
<keyword evidence="1 10" id="KW-0820">tRNA-binding</keyword>
<dbReference type="GO" id="GO:0000049">
    <property type="term" value="F:tRNA binding"/>
    <property type="evidence" value="ECO:0007669"/>
    <property type="project" value="UniProtKB-UniRule"/>
</dbReference>
<feature type="non-terminal residue" evidence="12">
    <location>
        <position position="867"/>
    </location>
</feature>
<dbReference type="PROSITE" id="PS51626">
    <property type="entry name" value="SAM_MT_TRM1"/>
    <property type="match status" value="1"/>
</dbReference>
<evidence type="ECO:0000256" key="10">
    <source>
        <dbReference type="PROSITE-ProRule" id="PRU00958"/>
    </source>
</evidence>
<proteinExistence type="inferred from homology"/>